<dbReference type="STRING" id="282683.SAMN04488105_10172"/>
<dbReference type="EMBL" id="FNAV01000001">
    <property type="protein sequence ID" value="SDE12666.1"/>
    <property type="molecule type" value="Genomic_DNA"/>
</dbReference>
<protein>
    <submittedName>
        <fullName evidence="3">Methyltransferase domain-containing protein</fullName>
    </submittedName>
</protein>
<keyword evidence="4" id="KW-1185">Reference proteome</keyword>
<dbReference type="Gene3D" id="3.40.50.150">
    <property type="entry name" value="Vaccinia Virus protein VP39"/>
    <property type="match status" value="1"/>
</dbReference>
<reference evidence="4" key="1">
    <citation type="submission" date="2016-10" db="EMBL/GenBank/DDBJ databases">
        <authorList>
            <person name="Varghese N."/>
            <person name="Submissions S."/>
        </authorList>
    </citation>
    <scope>NUCLEOTIDE SEQUENCE [LARGE SCALE GENOMIC DNA]</scope>
    <source>
        <strain evidence="4">DSM 10146</strain>
    </source>
</reference>
<dbReference type="Pfam" id="PF13649">
    <property type="entry name" value="Methyltransf_25"/>
    <property type="match status" value="1"/>
</dbReference>
<evidence type="ECO:0000259" key="2">
    <source>
        <dbReference type="Pfam" id="PF13649"/>
    </source>
</evidence>
<name>A0A1G7AFK5_9RHOB</name>
<dbReference type="InterPro" id="IPR029063">
    <property type="entry name" value="SAM-dependent_MTases_sf"/>
</dbReference>
<dbReference type="SUPFAM" id="SSF53335">
    <property type="entry name" value="S-adenosyl-L-methionine-dependent methyltransferases"/>
    <property type="match status" value="1"/>
</dbReference>
<proteinExistence type="predicted"/>
<gene>
    <name evidence="3" type="ORF">SAMN04488105_10172</name>
</gene>
<dbReference type="Proteomes" id="UP000198994">
    <property type="component" value="Unassembled WGS sequence"/>
</dbReference>
<evidence type="ECO:0000256" key="1">
    <source>
        <dbReference type="ARBA" id="ARBA00022679"/>
    </source>
</evidence>
<keyword evidence="1 3" id="KW-0808">Transferase</keyword>
<evidence type="ECO:0000313" key="4">
    <source>
        <dbReference type="Proteomes" id="UP000198994"/>
    </source>
</evidence>
<dbReference type="GO" id="GO:0008168">
    <property type="term" value="F:methyltransferase activity"/>
    <property type="evidence" value="ECO:0007669"/>
    <property type="project" value="UniProtKB-KW"/>
</dbReference>
<keyword evidence="3" id="KW-0489">Methyltransferase</keyword>
<sequence length="197" mass="21704">MWEERFSTKEYVFGRAPALFLRRHEDRLTPGATALSVADGEGRNSVFLAEQGLVVSAWDGAPSAVAKARALAEERGVPVQYEVADIETWDWPEAAYDLVLGVFIQFVGPEARARLFDRMKSAVKPGGALMLHGYTPKQLDYGTGGPKVLENLYTPELLREAFGDMEIEVLESYETELDEGAGHVGMSALIDLVAVRR</sequence>
<organism evidence="3 4">
    <name type="scientific">Salipiger thiooxidans</name>
    <dbReference type="NCBI Taxonomy" id="282683"/>
    <lineage>
        <taxon>Bacteria</taxon>
        <taxon>Pseudomonadati</taxon>
        <taxon>Pseudomonadota</taxon>
        <taxon>Alphaproteobacteria</taxon>
        <taxon>Rhodobacterales</taxon>
        <taxon>Roseobacteraceae</taxon>
        <taxon>Salipiger</taxon>
    </lineage>
</organism>
<dbReference type="PANTHER" id="PTHR43861">
    <property type="entry name" value="TRANS-ACONITATE 2-METHYLTRANSFERASE-RELATED"/>
    <property type="match status" value="1"/>
</dbReference>
<dbReference type="CDD" id="cd02440">
    <property type="entry name" value="AdoMet_MTases"/>
    <property type="match status" value="1"/>
</dbReference>
<evidence type="ECO:0000313" key="3">
    <source>
        <dbReference type="EMBL" id="SDE12666.1"/>
    </source>
</evidence>
<dbReference type="GO" id="GO:0032259">
    <property type="term" value="P:methylation"/>
    <property type="evidence" value="ECO:0007669"/>
    <property type="project" value="UniProtKB-KW"/>
</dbReference>
<dbReference type="AlphaFoldDB" id="A0A1G7AFK5"/>
<feature type="domain" description="Methyltransferase" evidence="2">
    <location>
        <begin position="35"/>
        <end position="127"/>
    </location>
</feature>
<dbReference type="RefSeq" id="WP_089954083.1">
    <property type="nucleotide sequence ID" value="NZ_FNAV01000001.1"/>
</dbReference>
<dbReference type="OrthoDB" id="9786503at2"/>
<accession>A0A1G7AFK5</accession>
<dbReference type="PANTHER" id="PTHR43861:SF3">
    <property type="entry name" value="PUTATIVE (AFU_ORTHOLOGUE AFUA_2G14390)-RELATED"/>
    <property type="match status" value="1"/>
</dbReference>
<dbReference type="InterPro" id="IPR041698">
    <property type="entry name" value="Methyltransf_25"/>
</dbReference>